<organism evidence="10 11">
    <name type="scientific">Pyxidicoccus parkwayensis</name>
    <dbReference type="NCBI Taxonomy" id="2813578"/>
    <lineage>
        <taxon>Bacteria</taxon>
        <taxon>Pseudomonadati</taxon>
        <taxon>Myxococcota</taxon>
        <taxon>Myxococcia</taxon>
        <taxon>Myxococcales</taxon>
        <taxon>Cystobacterineae</taxon>
        <taxon>Myxococcaceae</taxon>
        <taxon>Pyxidicoccus</taxon>
    </lineage>
</organism>
<dbReference type="CDD" id="cd09597">
    <property type="entry name" value="M4_TLP"/>
    <property type="match status" value="1"/>
</dbReference>
<evidence type="ECO:0000256" key="5">
    <source>
        <dbReference type="ARBA" id="ARBA00022833"/>
    </source>
</evidence>
<feature type="domain" description="Peptidase C-terminal archaeal/bacterial" evidence="9">
    <location>
        <begin position="657"/>
        <end position="715"/>
    </location>
</feature>
<protein>
    <submittedName>
        <fullName evidence="10">M4 family metallopeptidase</fullName>
    </submittedName>
</protein>
<dbReference type="RefSeq" id="WP_206725012.1">
    <property type="nucleotide sequence ID" value="NZ_CP071090.1"/>
</dbReference>
<gene>
    <name evidence="10" type="ORF">JY651_00165</name>
</gene>
<dbReference type="PANTHER" id="PTHR33794:SF1">
    <property type="entry name" value="BACILLOLYSIN"/>
    <property type="match status" value="1"/>
</dbReference>
<evidence type="ECO:0000256" key="4">
    <source>
        <dbReference type="ARBA" id="ARBA00022801"/>
    </source>
</evidence>
<dbReference type="Gene3D" id="2.60.120.380">
    <property type="match status" value="2"/>
</dbReference>
<dbReference type="PRINTS" id="PR00730">
    <property type="entry name" value="THERMOLYSIN"/>
</dbReference>
<dbReference type="InterPro" id="IPR001570">
    <property type="entry name" value="Peptidase_M4_C_domain"/>
</dbReference>
<dbReference type="InterPro" id="IPR007280">
    <property type="entry name" value="Peptidase_C_arc/bac"/>
</dbReference>
<evidence type="ECO:0000259" key="8">
    <source>
        <dbReference type="Pfam" id="PF02868"/>
    </source>
</evidence>
<evidence type="ECO:0000256" key="6">
    <source>
        <dbReference type="ARBA" id="ARBA00023049"/>
    </source>
</evidence>
<accession>A0ABX7NYI1</accession>
<evidence type="ECO:0000259" key="7">
    <source>
        <dbReference type="Pfam" id="PF01447"/>
    </source>
</evidence>
<dbReference type="Pfam" id="PF02868">
    <property type="entry name" value="Peptidase_M4_C"/>
    <property type="match status" value="1"/>
</dbReference>
<evidence type="ECO:0000256" key="1">
    <source>
        <dbReference type="ARBA" id="ARBA00009388"/>
    </source>
</evidence>
<comment type="similarity">
    <text evidence="1">Belongs to the peptidase M4 family.</text>
</comment>
<dbReference type="InterPro" id="IPR023612">
    <property type="entry name" value="Peptidase_M4"/>
</dbReference>
<dbReference type="InterPro" id="IPR050728">
    <property type="entry name" value="Zinc_Metalloprotease_M4"/>
</dbReference>
<dbReference type="EMBL" id="CP071090">
    <property type="protein sequence ID" value="QSQ23439.1"/>
    <property type="molecule type" value="Genomic_DNA"/>
</dbReference>
<evidence type="ECO:0000313" key="11">
    <source>
        <dbReference type="Proteomes" id="UP000662747"/>
    </source>
</evidence>
<keyword evidence="5" id="KW-0862">Zinc</keyword>
<feature type="domain" description="Peptidase M4" evidence="7">
    <location>
        <begin position="267"/>
        <end position="343"/>
    </location>
</feature>
<dbReference type="PROSITE" id="PS51257">
    <property type="entry name" value="PROKAR_LIPOPROTEIN"/>
    <property type="match status" value="1"/>
</dbReference>
<evidence type="ECO:0000256" key="3">
    <source>
        <dbReference type="ARBA" id="ARBA00022723"/>
    </source>
</evidence>
<keyword evidence="2" id="KW-0645">Protease</keyword>
<reference evidence="10 11" key="1">
    <citation type="submission" date="2021-02" db="EMBL/GenBank/DDBJ databases">
        <title>De Novo genome assembly of isolated myxobacteria.</title>
        <authorList>
            <person name="Stevens D.C."/>
        </authorList>
    </citation>
    <scope>NUCLEOTIDE SEQUENCE [LARGE SCALE GENOMIC DNA]</scope>
    <source>
        <strain evidence="11">SCPEA02</strain>
    </source>
</reference>
<name>A0ABX7NYI1_9BACT</name>
<dbReference type="Gene3D" id="3.10.170.10">
    <property type="match status" value="1"/>
</dbReference>
<evidence type="ECO:0000259" key="9">
    <source>
        <dbReference type="Pfam" id="PF04151"/>
    </source>
</evidence>
<sequence>MAEKRLRGAVGVVWLSLMMGACTEAPSPDKPRDAAVVRSSPERLDGLQVVASDADGVPTFINGPLGAVPTGAAAVGSIQAEQLRPVLEGVAPLFRLRPDDLYLKKAYVGFDGDAHFRYGVRRNDVDILGGELRLHARDGAVFAVNTNARGDLSAPERASIPAEVAVSAAKNDRASPPGATASGEPRLVYWRDGGQLVLAYEVRIQGTGADGAPVDDSVLVNARNGDVFEHLPRIHSALVRRVFDGNGGPGRAEGEAPVANALVNIAYDHLGAVYRCYKELFGRESYDGAGAPLISTVYRNHPYVNVFWDGTQLVFGDAGGLTDDQLSRAVDVAAHEVTHGVTDVESGLIYAGEAGGLNESMSDIFGAVCEWHSKGKVVDANTWLFGEDIWTPDIPGDAIRYMHNPQLDGSSLDHYSDYTSGTDVHYSSGISNLAFYLLSQGGLHPRLPGQIPVTGIGIEKAARIFYKANVDLLLPSSNFWSAYDATQQAALQLGYDLETRASITRAWRAVGVGFIDIPPEPEIEKDHPIILAGAFGSQMRFLANVPEGVRNLKFTITGGTGDADLYVRFGISPSTTVYDCRPYKTGNEEECLFPAPAAGRWWVMVRGFSAYSGVTLKMTWEGGYVPLEPGVEVTGLAGDPGSSRVFTVQVPEREDGGERNVHVRLRGAGNADLYVQRAAAPTPSAYDCRGMNEHSTENCNLNGVAPGKYYVEVFGAREGYWDGSLLVTYD</sequence>
<keyword evidence="11" id="KW-1185">Reference proteome</keyword>
<dbReference type="SUPFAM" id="SSF55486">
    <property type="entry name" value="Metalloproteases ('zincins'), catalytic domain"/>
    <property type="match status" value="1"/>
</dbReference>
<dbReference type="Pfam" id="PF04151">
    <property type="entry name" value="PPC"/>
    <property type="match status" value="2"/>
</dbReference>
<proteinExistence type="inferred from homology"/>
<feature type="domain" description="Peptidase C-terminal archaeal/bacterial" evidence="9">
    <location>
        <begin position="544"/>
        <end position="607"/>
    </location>
</feature>
<feature type="domain" description="Peptidase M4 C-terminal" evidence="8">
    <location>
        <begin position="346"/>
        <end position="512"/>
    </location>
</feature>
<dbReference type="PANTHER" id="PTHR33794">
    <property type="entry name" value="BACILLOLYSIN"/>
    <property type="match status" value="1"/>
</dbReference>
<keyword evidence="6" id="KW-0482">Metalloprotease</keyword>
<evidence type="ECO:0000256" key="2">
    <source>
        <dbReference type="ARBA" id="ARBA00022670"/>
    </source>
</evidence>
<dbReference type="Pfam" id="PF01447">
    <property type="entry name" value="Peptidase_M4"/>
    <property type="match status" value="1"/>
</dbReference>
<evidence type="ECO:0000313" key="10">
    <source>
        <dbReference type="EMBL" id="QSQ23439.1"/>
    </source>
</evidence>
<dbReference type="InterPro" id="IPR027268">
    <property type="entry name" value="Peptidase_M4/M1_CTD_sf"/>
</dbReference>
<dbReference type="Gene3D" id="1.10.390.10">
    <property type="entry name" value="Neutral Protease Domain 2"/>
    <property type="match status" value="1"/>
</dbReference>
<keyword evidence="4" id="KW-0378">Hydrolase</keyword>
<dbReference type="Proteomes" id="UP000662747">
    <property type="component" value="Chromosome"/>
</dbReference>
<keyword evidence="3" id="KW-0479">Metal-binding</keyword>
<dbReference type="InterPro" id="IPR013856">
    <property type="entry name" value="Peptidase_M4_domain"/>
</dbReference>